<keyword evidence="1" id="KW-0812">Transmembrane</keyword>
<dbReference type="AlphaFoldDB" id="A0AAW1NKX9"/>
<dbReference type="Proteomes" id="UP001458880">
    <property type="component" value="Unassembled WGS sequence"/>
</dbReference>
<keyword evidence="1" id="KW-1133">Transmembrane helix</keyword>
<feature type="transmembrane region" description="Helical" evidence="1">
    <location>
        <begin position="18"/>
        <end position="40"/>
    </location>
</feature>
<feature type="transmembrane region" description="Helical" evidence="1">
    <location>
        <begin position="103"/>
        <end position="125"/>
    </location>
</feature>
<keyword evidence="1" id="KW-0472">Membrane</keyword>
<comment type="caution">
    <text evidence="2">The sequence shown here is derived from an EMBL/GenBank/DDBJ whole genome shotgun (WGS) entry which is preliminary data.</text>
</comment>
<evidence type="ECO:0000313" key="2">
    <source>
        <dbReference type="EMBL" id="KAK9758637.1"/>
    </source>
</evidence>
<evidence type="ECO:0000313" key="3">
    <source>
        <dbReference type="Proteomes" id="UP001458880"/>
    </source>
</evidence>
<dbReference type="EMBL" id="JASPKY010000003">
    <property type="protein sequence ID" value="KAK9758637.1"/>
    <property type="molecule type" value="Genomic_DNA"/>
</dbReference>
<protein>
    <recommendedName>
        <fullName evidence="4">Transmembrane protein</fullName>
    </recommendedName>
</protein>
<keyword evidence="3" id="KW-1185">Reference proteome</keyword>
<sequence length="128" mass="15839">MRSQKVGVDAWKMVTSSIAYLGIAFLAWVFVKLLYACFWLPAHFDHEDEEELIDKEEMEEYEKLEKDNQEWRNTKNWKRIIRRSSMMKINRKKIRKLFKTRRLFYINFSVLYKFFIIQMSMYNLVIYK</sequence>
<evidence type="ECO:0008006" key="4">
    <source>
        <dbReference type="Google" id="ProtNLM"/>
    </source>
</evidence>
<gene>
    <name evidence="2" type="ORF">QE152_g618</name>
</gene>
<reference evidence="2 3" key="1">
    <citation type="journal article" date="2024" name="BMC Genomics">
        <title>De novo assembly and annotation of Popillia japonica's genome with initial clues to its potential as an invasive pest.</title>
        <authorList>
            <person name="Cucini C."/>
            <person name="Boschi S."/>
            <person name="Funari R."/>
            <person name="Cardaioli E."/>
            <person name="Iannotti N."/>
            <person name="Marturano G."/>
            <person name="Paoli F."/>
            <person name="Bruttini M."/>
            <person name="Carapelli A."/>
            <person name="Frati F."/>
            <person name="Nardi F."/>
        </authorList>
    </citation>
    <scope>NUCLEOTIDE SEQUENCE [LARGE SCALE GENOMIC DNA]</scope>
    <source>
        <strain evidence="2">DMR45628</strain>
    </source>
</reference>
<evidence type="ECO:0000256" key="1">
    <source>
        <dbReference type="SAM" id="Phobius"/>
    </source>
</evidence>
<proteinExistence type="predicted"/>
<organism evidence="2 3">
    <name type="scientific">Popillia japonica</name>
    <name type="common">Japanese beetle</name>
    <dbReference type="NCBI Taxonomy" id="7064"/>
    <lineage>
        <taxon>Eukaryota</taxon>
        <taxon>Metazoa</taxon>
        <taxon>Ecdysozoa</taxon>
        <taxon>Arthropoda</taxon>
        <taxon>Hexapoda</taxon>
        <taxon>Insecta</taxon>
        <taxon>Pterygota</taxon>
        <taxon>Neoptera</taxon>
        <taxon>Endopterygota</taxon>
        <taxon>Coleoptera</taxon>
        <taxon>Polyphaga</taxon>
        <taxon>Scarabaeiformia</taxon>
        <taxon>Scarabaeidae</taxon>
        <taxon>Rutelinae</taxon>
        <taxon>Popillia</taxon>
    </lineage>
</organism>
<accession>A0AAW1NKX9</accession>
<name>A0AAW1NKX9_POPJA</name>